<dbReference type="SUPFAM" id="SSF54001">
    <property type="entry name" value="Cysteine proteinases"/>
    <property type="match status" value="1"/>
</dbReference>
<keyword evidence="3" id="KW-0378">Hydrolase</keyword>
<sequence length="144" mass="16531">MLSYRLIVLYVVELCIGLLDTLPCVEDSCKRNRRQGRKSFKGFEPVLVKTIKGERSMFDISLLDRVEKVFMPLNLDKHWVAVKFDLVKGKIFVYDSLQTTTHVHHLIDKCAHVLLDMLMSMSYKGKEEPCPIVIAADAPEQYNG</sequence>
<keyword evidence="2" id="KW-0645">Protease</keyword>
<dbReference type="Proteomes" id="UP000290289">
    <property type="component" value="Chromosome 16"/>
</dbReference>
<evidence type="ECO:0000256" key="4">
    <source>
        <dbReference type="SAM" id="SignalP"/>
    </source>
</evidence>
<dbReference type="AlphaFoldDB" id="A0A498HPD0"/>
<comment type="similarity">
    <text evidence="1">Belongs to the peptidase C48 family.</text>
</comment>
<gene>
    <name evidence="6" type="ORF">DVH24_018760</name>
</gene>
<name>A0A498HPD0_MALDO</name>
<keyword evidence="7" id="KW-1185">Reference proteome</keyword>
<feature type="domain" description="Ubiquitin-like protease family profile" evidence="5">
    <location>
        <begin position="37"/>
        <end position="142"/>
    </location>
</feature>
<dbReference type="InterPro" id="IPR003653">
    <property type="entry name" value="Peptidase_C48_C"/>
</dbReference>
<proteinExistence type="inferred from homology"/>
<dbReference type="Gene3D" id="3.40.395.10">
    <property type="entry name" value="Adenoviral Proteinase, Chain A"/>
    <property type="match status" value="1"/>
</dbReference>
<accession>A0A498HPD0</accession>
<protein>
    <recommendedName>
        <fullName evidence="5">Ubiquitin-like protease family profile domain-containing protein</fullName>
    </recommendedName>
</protein>
<feature type="chain" id="PRO_5019761158" description="Ubiquitin-like protease family profile domain-containing protein" evidence="4">
    <location>
        <begin position="18"/>
        <end position="144"/>
    </location>
</feature>
<dbReference type="GO" id="GO:0006508">
    <property type="term" value="P:proteolysis"/>
    <property type="evidence" value="ECO:0007669"/>
    <property type="project" value="UniProtKB-KW"/>
</dbReference>
<evidence type="ECO:0000313" key="7">
    <source>
        <dbReference type="Proteomes" id="UP000290289"/>
    </source>
</evidence>
<dbReference type="GO" id="GO:0008234">
    <property type="term" value="F:cysteine-type peptidase activity"/>
    <property type="evidence" value="ECO:0007669"/>
    <property type="project" value="InterPro"/>
</dbReference>
<dbReference type="InterPro" id="IPR038765">
    <property type="entry name" value="Papain-like_cys_pep_sf"/>
</dbReference>
<reference evidence="6 7" key="1">
    <citation type="submission" date="2018-10" db="EMBL/GenBank/DDBJ databases">
        <title>A high-quality apple genome assembly.</title>
        <authorList>
            <person name="Hu J."/>
        </authorList>
    </citation>
    <scope>NUCLEOTIDE SEQUENCE [LARGE SCALE GENOMIC DNA]</scope>
    <source>
        <strain evidence="7">cv. HFTH1</strain>
        <tissue evidence="6">Young leaf</tissue>
    </source>
</reference>
<dbReference type="EMBL" id="RDQH01000342">
    <property type="protein sequence ID" value="RXH71405.1"/>
    <property type="molecule type" value="Genomic_DNA"/>
</dbReference>
<organism evidence="6 7">
    <name type="scientific">Malus domestica</name>
    <name type="common">Apple</name>
    <name type="synonym">Pyrus malus</name>
    <dbReference type="NCBI Taxonomy" id="3750"/>
    <lineage>
        <taxon>Eukaryota</taxon>
        <taxon>Viridiplantae</taxon>
        <taxon>Streptophyta</taxon>
        <taxon>Embryophyta</taxon>
        <taxon>Tracheophyta</taxon>
        <taxon>Spermatophyta</taxon>
        <taxon>Magnoliopsida</taxon>
        <taxon>eudicotyledons</taxon>
        <taxon>Gunneridae</taxon>
        <taxon>Pentapetalae</taxon>
        <taxon>rosids</taxon>
        <taxon>fabids</taxon>
        <taxon>Rosales</taxon>
        <taxon>Rosaceae</taxon>
        <taxon>Amygdaloideae</taxon>
        <taxon>Maleae</taxon>
        <taxon>Malus</taxon>
    </lineage>
</organism>
<feature type="signal peptide" evidence="4">
    <location>
        <begin position="1"/>
        <end position="17"/>
    </location>
</feature>
<evidence type="ECO:0000256" key="3">
    <source>
        <dbReference type="ARBA" id="ARBA00022801"/>
    </source>
</evidence>
<keyword evidence="4" id="KW-0732">Signal</keyword>
<evidence type="ECO:0000313" key="6">
    <source>
        <dbReference type="EMBL" id="RXH71405.1"/>
    </source>
</evidence>
<evidence type="ECO:0000256" key="2">
    <source>
        <dbReference type="ARBA" id="ARBA00022670"/>
    </source>
</evidence>
<evidence type="ECO:0000256" key="1">
    <source>
        <dbReference type="ARBA" id="ARBA00005234"/>
    </source>
</evidence>
<dbReference type="Pfam" id="PF02902">
    <property type="entry name" value="Peptidase_C48"/>
    <property type="match status" value="1"/>
</dbReference>
<evidence type="ECO:0000259" key="5">
    <source>
        <dbReference type="Pfam" id="PF02902"/>
    </source>
</evidence>
<comment type="caution">
    <text evidence="6">The sequence shown here is derived from an EMBL/GenBank/DDBJ whole genome shotgun (WGS) entry which is preliminary data.</text>
</comment>